<dbReference type="GO" id="GO:0000122">
    <property type="term" value="P:negative regulation of transcription by RNA polymerase II"/>
    <property type="evidence" value="ECO:0007669"/>
    <property type="project" value="TreeGrafter"/>
</dbReference>
<evidence type="ECO:0000313" key="4">
    <source>
        <dbReference type="Proteomes" id="UP000694554"/>
    </source>
</evidence>
<dbReference type="Gene3D" id="1.10.10.1210">
    <property type="entry name" value="MAGE homology domain, winged helix WH2 motif"/>
    <property type="match status" value="1"/>
</dbReference>
<feature type="domain" description="MAGE" evidence="2">
    <location>
        <begin position="182"/>
        <end position="377"/>
    </location>
</feature>
<accession>A0A8C9CWH5</accession>
<dbReference type="FunFam" id="1.10.10.1210:FF:000001">
    <property type="entry name" value="melanoma-associated antigen D1"/>
    <property type="match status" value="1"/>
</dbReference>
<dbReference type="AlphaFoldDB" id="A0A8C9CWH5"/>
<dbReference type="Pfam" id="PF12440">
    <property type="entry name" value="MAGE_N"/>
    <property type="match status" value="2"/>
</dbReference>
<reference evidence="3" key="1">
    <citation type="submission" date="2019-08" db="EMBL/GenBank/DDBJ databases">
        <title>Phocoena sinus (Vaquita) genome, mPhoSin1, primary haplotype.</title>
        <authorList>
            <person name="Morin P."/>
            <person name="Mountcastle J."/>
            <person name="Fungtammasan C."/>
            <person name="Rhie A."/>
            <person name="Rojas-Bracho L."/>
            <person name="Smith C.R."/>
            <person name="Taylor B.L."/>
            <person name="Gulland F.M.D."/>
            <person name="Musser W."/>
            <person name="Houck M."/>
            <person name="Haase B."/>
            <person name="Paez S."/>
            <person name="Howe K."/>
            <person name="Torrance J."/>
            <person name="Formenti G."/>
            <person name="Phillippy A."/>
            <person name="Ryder O."/>
            <person name="Jarvis E.D."/>
            <person name="Fedrigo O."/>
        </authorList>
    </citation>
    <scope>NUCLEOTIDE SEQUENCE [LARGE SCALE GENOMIC DNA]</scope>
</reference>
<proteinExistence type="predicted"/>
<dbReference type="SMART" id="SM01373">
    <property type="entry name" value="MAGE"/>
    <property type="match status" value="1"/>
</dbReference>
<dbReference type="InterPro" id="IPR037445">
    <property type="entry name" value="MAGE"/>
</dbReference>
<dbReference type="PROSITE" id="PS50838">
    <property type="entry name" value="MAGE"/>
    <property type="match status" value="1"/>
</dbReference>
<feature type="compositionally biased region" description="Basic and acidic residues" evidence="1">
    <location>
        <begin position="156"/>
        <end position="166"/>
    </location>
</feature>
<feature type="compositionally biased region" description="Basic residues" evidence="1">
    <location>
        <begin position="1"/>
        <end position="18"/>
    </location>
</feature>
<dbReference type="InterPro" id="IPR021072">
    <property type="entry name" value="MAGE_N"/>
</dbReference>
<feature type="compositionally biased region" description="Polar residues" evidence="1">
    <location>
        <begin position="167"/>
        <end position="176"/>
    </location>
</feature>
<dbReference type="Proteomes" id="UP000694554">
    <property type="component" value="Chromosome X"/>
</dbReference>
<feature type="region of interest" description="Disordered" evidence="1">
    <location>
        <begin position="1"/>
        <end position="180"/>
    </location>
</feature>
<dbReference type="Ensembl" id="ENSPSNT00000030351.1">
    <property type="protein sequence ID" value="ENSPSNP00000027008.1"/>
    <property type="gene ID" value="ENSPSNG00000019625.1"/>
</dbReference>
<evidence type="ECO:0000259" key="2">
    <source>
        <dbReference type="PROSITE" id="PS50838"/>
    </source>
</evidence>
<feature type="compositionally biased region" description="Low complexity" evidence="1">
    <location>
        <begin position="39"/>
        <end position="50"/>
    </location>
</feature>
<keyword evidence="4" id="KW-1185">Reference proteome</keyword>
<dbReference type="PANTHER" id="PTHR11736">
    <property type="entry name" value="MELANOMA-ASSOCIATED ANTIGEN MAGE ANTIGEN"/>
    <property type="match status" value="1"/>
</dbReference>
<dbReference type="GeneTree" id="ENSGT00940000164194"/>
<dbReference type="InterPro" id="IPR041898">
    <property type="entry name" value="MAGE_WH1"/>
</dbReference>
<dbReference type="Gene3D" id="1.10.10.1200">
    <property type="entry name" value="MAGE homology domain, winged helix WH1 motif"/>
    <property type="match status" value="1"/>
</dbReference>
<dbReference type="FunFam" id="1.10.10.1200:FF:000007">
    <property type="entry name" value="Melanoma-associated antigen C2"/>
    <property type="match status" value="1"/>
</dbReference>
<protein>
    <recommendedName>
        <fullName evidence="2">MAGE domain-containing protein</fullName>
    </recommendedName>
</protein>
<feature type="compositionally biased region" description="Polar residues" evidence="1">
    <location>
        <begin position="110"/>
        <end position="129"/>
    </location>
</feature>
<evidence type="ECO:0000256" key="1">
    <source>
        <dbReference type="SAM" id="MobiDB-lite"/>
    </source>
</evidence>
<dbReference type="InterPro" id="IPR002190">
    <property type="entry name" value="MHD_dom"/>
</dbReference>
<name>A0A8C9CWH5_PHOSS</name>
<organism evidence="3 4">
    <name type="scientific">Phocoena sinus</name>
    <name type="common">Vaquita</name>
    <dbReference type="NCBI Taxonomy" id="42100"/>
    <lineage>
        <taxon>Eukaryota</taxon>
        <taxon>Metazoa</taxon>
        <taxon>Chordata</taxon>
        <taxon>Craniata</taxon>
        <taxon>Vertebrata</taxon>
        <taxon>Euteleostomi</taxon>
        <taxon>Mammalia</taxon>
        <taxon>Eutheria</taxon>
        <taxon>Laurasiatheria</taxon>
        <taxon>Artiodactyla</taxon>
        <taxon>Whippomorpha</taxon>
        <taxon>Cetacea</taxon>
        <taxon>Odontoceti</taxon>
        <taxon>Phocoenidae</taxon>
        <taxon>Phocoena</taxon>
    </lineage>
</organism>
<reference evidence="3" key="3">
    <citation type="submission" date="2025-09" db="UniProtKB">
        <authorList>
            <consortium name="Ensembl"/>
        </authorList>
    </citation>
    <scope>IDENTIFICATION</scope>
</reference>
<dbReference type="InterPro" id="IPR041899">
    <property type="entry name" value="MAGE_WH2"/>
</dbReference>
<dbReference type="GO" id="GO:0005634">
    <property type="term" value="C:nucleus"/>
    <property type="evidence" value="ECO:0007669"/>
    <property type="project" value="TreeGrafter"/>
</dbReference>
<reference evidence="3" key="2">
    <citation type="submission" date="2025-08" db="UniProtKB">
        <authorList>
            <consortium name="Ensembl"/>
        </authorList>
    </citation>
    <scope>IDENTIFICATION</scope>
</reference>
<dbReference type="SMART" id="SM01392">
    <property type="entry name" value="MAGE_N"/>
    <property type="match status" value="2"/>
</dbReference>
<evidence type="ECO:0000313" key="3">
    <source>
        <dbReference type="Ensembl" id="ENSPSNP00000027008.1"/>
    </source>
</evidence>
<dbReference type="PANTHER" id="PTHR11736:SF53">
    <property type="entry name" value="MELANOMA-ASSOCIATED ANTIGEN B3"/>
    <property type="match status" value="1"/>
</dbReference>
<dbReference type="Pfam" id="PF01454">
    <property type="entry name" value="MAGE"/>
    <property type="match status" value="1"/>
</dbReference>
<sequence>MPRGQKSKLRAREKRRQARRETQNLGGAQATAAQREESPSSPSSLSRGTPPSSPAAGTRQEPQGAPATSSCDAGVSGPGSDVRAKGRVKARENSSQASASGEIGPPLVYINTTSSPASVSQGTPQSSAAAGTRQEPQGAPATSSRAAGVSCPGYDVRAKGQVEESKNSSQASTSSDPGKDLVTRKAGMLVQFMLYKYKIKKAHMLKLIDKKYQNRFPEILRRASFSMEMLFGVDLKEVDRTKHTYTFVSKMALPNDGTMSRGRGLPKTGILMYILGVILMKGNCATEENIWEFLNKMRVYAGKRHFIFGEPKKLITQDLVKLKYLEYRQVANSDPARYEFLWGPRAHAETSKMKVLEFLAKVNHTVPSAFQSLYEEALKDEEERAQASLRIRVLLFCKTYWENFHLI</sequence>